<dbReference type="SUPFAM" id="SSF82714">
    <property type="entry name" value="Multidrug efflux transporter AcrB TolC docking domain, DN and DC subdomains"/>
    <property type="match status" value="2"/>
</dbReference>
<dbReference type="AlphaFoldDB" id="A0A540X2K2"/>
<evidence type="ECO:0000313" key="10">
    <source>
        <dbReference type="Proteomes" id="UP000315369"/>
    </source>
</evidence>
<evidence type="ECO:0000256" key="7">
    <source>
        <dbReference type="ARBA" id="ARBA00023136"/>
    </source>
</evidence>
<evidence type="ECO:0000256" key="2">
    <source>
        <dbReference type="ARBA" id="ARBA00010942"/>
    </source>
</evidence>
<dbReference type="InterPro" id="IPR004763">
    <property type="entry name" value="CusA-like"/>
</dbReference>
<keyword evidence="7 8" id="KW-0472">Membrane</keyword>
<dbReference type="Gene3D" id="1.20.1640.10">
    <property type="entry name" value="Multidrug efflux transporter AcrB transmembrane domain"/>
    <property type="match status" value="2"/>
</dbReference>
<feature type="transmembrane region" description="Helical" evidence="8">
    <location>
        <begin position="1017"/>
        <end position="1040"/>
    </location>
</feature>
<dbReference type="SUPFAM" id="SSF82866">
    <property type="entry name" value="Multidrug efflux transporter AcrB transmembrane domain"/>
    <property type="match status" value="2"/>
</dbReference>
<comment type="similarity">
    <text evidence="2">Belongs to the resistance-nodulation-cell division (RND) (TC 2.A.6) family.</text>
</comment>
<feature type="transmembrane region" description="Helical" evidence="8">
    <location>
        <begin position="554"/>
        <end position="574"/>
    </location>
</feature>
<dbReference type="Gene3D" id="3.30.70.1320">
    <property type="entry name" value="Multidrug efflux transporter AcrB pore domain like"/>
    <property type="match status" value="1"/>
</dbReference>
<dbReference type="GO" id="GO:0042910">
    <property type="term" value="F:xenobiotic transmembrane transporter activity"/>
    <property type="evidence" value="ECO:0007669"/>
    <property type="project" value="TreeGrafter"/>
</dbReference>
<keyword evidence="6 8" id="KW-1133">Transmembrane helix</keyword>
<dbReference type="PRINTS" id="PR00702">
    <property type="entry name" value="ACRIFLAVINRP"/>
</dbReference>
<dbReference type="Pfam" id="PF00873">
    <property type="entry name" value="ACR_tran"/>
    <property type="match status" value="1"/>
</dbReference>
<dbReference type="Gene3D" id="3.30.70.1430">
    <property type="entry name" value="Multidrug efflux transporter AcrB pore domain"/>
    <property type="match status" value="2"/>
</dbReference>
<comment type="caution">
    <text evidence="9">The sequence shown here is derived from an EMBL/GenBank/DDBJ whole genome shotgun (WGS) entry which is preliminary data.</text>
</comment>
<feature type="transmembrane region" description="Helical" evidence="8">
    <location>
        <begin position="358"/>
        <end position="375"/>
    </location>
</feature>
<protein>
    <submittedName>
        <fullName evidence="9">Efflux RND transporter permease subunit</fullName>
    </submittedName>
</protein>
<dbReference type="Proteomes" id="UP000315369">
    <property type="component" value="Unassembled WGS sequence"/>
</dbReference>
<evidence type="ECO:0000256" key="5">
    <source>
        <dbReference type="ARBA" id="ARBA00022692"/>
    </source>
</evidence>
<dbReference type="NCBIfam" id="TIGR00914">
    <property type="entry name" value="2A0601"/>
    <property type="match status" value="1"/>
</dbReference>
<dbReference type="InterPro" id="IPR027463">
    <property type="entry name" value="AcrB_DN_DC_subdom"/>
</dbReference>
<dbReference type="GO" id="GO:0005886">
    <property type="term" value="C:plasma membrane"/>
    <property type="evidence" value="ECO:0007669"/>
    <property type="project" value="UniProtKB-SubCell"/>
</dbReference>
<name>A0A540X2K2_9BACT</name>
<accession>A0A540X2K2</accession>
<dbReference type="Gene3D" id="3.30.2090.10">
    <property type="entry name" value="Multidrug efflux transporter AcrB TolC docking domain, DN and DC subdomains"/>
    <property type="match status" value="2"/>
</dbReference>
<dbReference type="Gene3D" id="3.30.70.1440">
    <property type="entry name" value="Multidrug efflux transporter AcrB pore domain"/>
    <property type="match status" value="1"/>
</dbReference>
<feature type="transmembrane region" description="Helical" evidence="8">
    <location>
        <begin position="886"/>
        <end position="908"/>
    </location>
</feature>
<keyword evidence="4" id="KW-1003">Cell membrane</keyword>
<evidence type="ECO:0000313" key="9">
    <source>
        <dbReference type="EMBL" id="TQF15481.1"/>
    </source>
</evidence>
<keyword evidence="10" id="KW-1185">Reference proteome</keyword>
<feature type="transmembrane region" description="Helical" evidence="8">
    <location>
        <begin position="920"/>
        <end position="951"/>
    </location>
</feature>
<dbReference type="InterPro" id="IPR001036">
    <property type="entry name" value="Acrflvin-R"/>
</dbReference>
<keyword evidence="5 8" id="KW-0812">Transmembrane</keyword>
<proteinExistence type="inferred from homology"/>
<feature type="transmembrane region" description="Helical" evidence="8">
    <location>
        <begin position="382"/>
        <end position="402"/>
    </location>
</feature>
<feature type="transmembrane region" description="Helical" evidence="8">
    <location>
        <begin position="464"/>
        <end position="483"/>
    </location>
</feature>
<evidence type="ECO:0000256" key="4">
    <source>
        <dbReference type="ARBA" id="ARBA00022475"/>
    </source>
</evidence>
<evidence type="ECO:0000256" key="1">
    <source>
        <dbReference type="ARBA" id="ARBA00004651"/>
    </source>
</evidence>
<dbReference type="SUPFAM" id="SSF82693">
    <property type="entry name" value="Multidrug efflux transporter AcrB pore domain, PN1, PN2, PC1 and PC2 subdomains"/>
    <property type="match status" value="3"/>
</dbReference>
<feature type="transmembrane region" description="Helical" evidence="8">
    <location>
        <begin position="985"/>
        <end position="1005"/>
    </location>
</feature>
<feature type="transmembrane region" description="Helical" evidence="8">
    <location>
        <begin position="495"/>
        <end position="520"/>
    </location>
</feature>
<comment type="subcellular location">
    <subcellularLocation>
        <location evidence="1">Cell membrane</location>
        <topology evidence="1">Multi-pass membrane protein</topology>
    </subcellularLocation>
</comment>
<dbReference type="GO" id="GO:0008324">
    <property type="term" value="F:monoatomic cation transmembrane transporter activity"/>
    <property type="evidence" value="ECO:0007669"/>
    <property type="project" value="InterPro"/>
</dbReference>
<dbReference type="PANTHER" id="PTHR32063:SF4">
    <property type="entry name" value="SLR6043 PROTEIN"/>
    <property type="match status" value="1"/>
</dbReference>
<dbReference type="EMBL" id="VIFM01000042">
    <property type="protein sequence ID" value="TQF15481.1"/>
    <property type="molecule type" value="Genomic_DNA"/>
</dbReference>
<gene>
    <name evidence="9" type="ORF">FJV41_13225</name>
</gene>
<dbReference type="OrthoDB" id="9798415at2"/>
<keyword evidence="3" id="KW-0813">Transport</keyword>
<evidence type="ECO:0000256" key="6">
    <source>
        <dbReference type="ARBA" id="ARBA00022989"/>
    </source>
</evidence>
<evidence type="ECO:0000256" key="3">
    <source>
        <dbReference type="ARBA" id="ARBA00022448"/>
    </source>
</evidence>
<dbReference type="PANTHER" id="PTHR32063">
    <property type="match status" value="1"/>
</dbReference>
<sequence length="1058" mass="112594">MATSTKGTTTMNRLIRWAIDNRLLVVSASVLLLVLGFQVARSMPVDVFPDLTAPTVTVLTEAHGLAPEEVETLVTFPIETAVNGATGVRRVRSASGVGISIVWVEFEWGTDIYTARQVVNEKLQLVAAQLPPDVPPPSMAPISSVMGEILFLSVSWQKDALAADAAGREAQMMEARGAADWVLRKRLLSVPGVSQVVPIGGVVKQYQVLLRPEALQSLNVSFEQVATALRTTNHNASGGFYVQGGQEYLLRAVGRAKGVEDLAGTVVTVRGGVPITVGQVANVQVGPRLKRGEGSANAEPAVILAVMKQPDANTLELTKRLDAALDEVQATLPQGMVVGRNIFRQSDFISVAVRNVSVALRDGAILVALILLVFLMNARATFISLTAIPLSLVAAVLALKAMGVTLNTMTIGGLTIAIGALVDDAIIDVENVFRRLRENAHLPEGQHRPALEVIYRASVEVRQAIVFATLIIILVFLPLFFLSGLEGRMLAPLGLAYIVAIAASLVVAVTLTPALCAYLLPKAKALGADEGPVLRWLKERYRPVLLWALSRPRAILAGAALALLATLAVVPFLGRSFLPEFNEGTLTLNVVTLPGTSLEESDKLGRRVEEVLLSFPEVASTSRRTGRAELDEHAQDVNAAELDAGLDLSKGERSKEAVLEAMRKALAQVPGVIVTIGQPLSHRIDHMLSGTRANIALKIYGDDLDRLRTLAEQVKKVAEGTPGAVDVAIEQQVDIPELEIRMDRDAVARYGLTAGEVAESVERAFAGETVGTVLEGQRVVEIAVRLDDASRADLDAISSTLIDTPSGQRIPLKMLASLTRESGPNTISREAVQRKMVVQANVAGRDLTSVVDELRSRLTREVPMPTGYYVDYGGQFESAEEASRTIGWLSVGVVVGIFLLLVVAFGSVRNSLLTLINLPLALIGGVVAVALTSGVVSVASLVGFITLFGIATRNGILMVSHYEHLMKEEGKTLAEAVVQGSLERLAPVVMTALCAGLALVPLVIAGNEPGNEIQAPMGVVILGGLLSSTFLNMLVVPVLFRRFGRPPALPAASEPVGG</sequence>
<organism evidence="9 10">
    <name type="scientific">Myxococcus llanfairpwllgwyngyllgogerychwyrndrobwllllantysiliogogogochensis</name>
    <dbReference type="NCBI Taxonomy" id="2590453"/>
    <lineage>
        <taxon>Bacteria</taxon>
        <taxon>Pseudomonadati</taxon>
        <taxon>Myxococcota</taxon>
        <taxon>Myxococcia</taxon>
        <taxon>Myxococcales</taxon>
        <taxon>Cystobacterineae</taxon>
        <taxon>Myxococcaceae</taxon>
        <taxon>Myxococcus</taxon>
    </lineage>
</organism>
<evidence type="ECO:0000256" key="8">
    <source>
        <dbReference type="SAM" id="Phobius"/>
    </source>
</evidence>
<reference evidence="9 10" key="1">
    <citation type="submission" date="2019-06" db="EMBL/GenBank/DDBJ databases">
        <authorList>
            <person name="Livingstone P."/>
            <person name="Whitworth D."/>
        </authorList>
    </citation>
    <scope>NUCLEOTIDE SEQUENCE [LARGE SCALE GENOMIC DNA]</scope>
    <source>
        <strain evidence="9 10">AM401</strain>
    </source>
</reference>